<name>G0VPZ5_MEGEL</name>
<dbReference type="eggNOG" id="COG0675">
    <property type="taxonomic scope" value="Bacteria"/>
</dbReference>
<dbReference type="KEGG" id="med:MELS_1302"/>
<dbReference type="AlphaFoldDB" id="G0VPZ5"/>
<dbReference type="Proteomes" id="UP000010111">
    <property type="component" value="Chromosome"/>
</dbReference>
<proteinExistence type="predicted"/>
<dbReference type="EMBL" id="HE576794">
    <property type="protein sequence ID" value="CCC73523.1"/>
    <property type="molecule type" value="Genomic_DNA"/>
</dbReference>
<accession>G0VPZ5</accession>
<dbReference type="STRING" id="1064535.MELS_1302"/>
<keyword evidence="2" id="KW-1185">Reference proteome</keyword>
<gene>
    <name evidence="1" type="ORF">MELS_1302</name>
</gene>
<organism evidence="1 2">
    <name type="scientific">Megasphaera elsdenii DSM 20460</name>
    <dbReference type="NCBI Taxonomy" id="1064535"/>
    <lineage>
        <taxon>Bacteria</taxon>
        <taxon>Bacillati</taxon>
        <taxon>Bacillota</taxon>
        <taxon>Negativicutes</taxon>
        <taxon>Veillonellales</taxon>
        <taxon>Veillonellaceae</taxon>
        <taxon>Megasphaera</taxon>
    </lineage>
</organism>
<sequence>MSNLTKTIKLRIHVTPEQETLFRQMTEQYRQACNFVSQYIFDHRFNMTYQSLNRELYSDLRSQFGLKSQLAQSSIKTTIARYKTVKQQLFQNPYRYKDEDGNWQRITKTWNGFGSRYSLLVHKLRSVTEITVSWMMVKSYLSIHSAKEPNALLRANISLNTLMALMTLEQQNWSNSKVYGISIFP</sequence>
<dbReference type="HOGENOM" id="CLU_1581894_0_0_9"/>
<protein>
    <submittedName>
        <fullName evidence="1">IS607 family transposase</fullName>
    </submittedName>
</protein>
<reference evidence="1 2" key="1">
    <citation type="journal article" date="2011" name="J. Bacteriol.">
        <title>Genome Sequence of the Ruminal Bacterium Megasphaera elsdenii.</title>
        <authorList>
            <person name="Marx H."/>
            <person name="Graf A.B."/>
            <person name="Tatto N."/>
            <person name="Thallinger G.G."/>
            <person name="Mattanovich D."/>
            <person name="Sauer M."/>
        </authorList>
    </citation>
    <scope>NUCLEOTIDE SEQUENCE [LARGE SCALE GENOMIC DNA]</scope>
    <source>
        <strain evidence="1 2">DSM 20460</strain>
    </source>
</reference>
<evidence type="ECO:0000313" key="2">
    <source>
        <dbReference type="Proteomes" id="UP000010111"/>
    </source>
</evidence>
<evidence type="ECO:0000313" key="1">
    <source>
        <dbReference type="EMBL" id="CCC73523.1"/>
    </source>
</evidence>